<keyword evidence="1" id="KW-0812">Transmembrane</keyword>
<sequence length="255" mass="29558">MSNAFLKQVYFKPQAGQIPELEEGLQKAFVQFQRKGRLGLDIVLLLLRFSKLILNPHDISPIFKGGSFRNHLSFQVALESLYADPACAELMRTRYLAPAPFDLDELLRLPEQSLGHVYARHMRENHLDVVFYPPLEDTQDDDIAYLRKRARQTHDIHHVVLGFPAIDTGEMAISAFYLSQNNIPLSALLIGFGFLYAILREPRRIEELMNAIFLGWSRGKECPVFLGLKWEDYFERPIDEVRRELHLPAQPEWRV</sequence>
<dbReference type="AlphaFoldDB" id="A0A2M7G518"/>
<dbReference type="Proteomes" id="UP000231019">
    <property type="component" value="Unassembled WGS sequence"/>
</dbReference>
<gene>
    <name evidence="2" type="ORF">COW36_10435</name>
</gene>
<evidence type="ECO:0000313" key="3">
    <source>
        <dbReference type="Proteomes" id="UP000231019"/>
    </source>
</evidence>
<dbReference type="InterPro" id="IPR007715">
    <property type="entry name" value="Coq4"/>
</dbReference>
<evidence type="ECO:0008006" key="4">
    <source>
        <dbReference type="Google" id="ProtNLM"/>
    </source>
</evidence>
<evidence type="ECO:0000313" key="2">
    <source>
        <dbReference type="EMBL" id="PIW17049.1"/>
    </source>
</evidence>
<evidence type="ECO:0000256" key="1">
    <source>
        <dbReference type="SAM" id="Phobius"/>
    </source>
</evidence>
<protein>
    <recommendedName>
        <fullName evidence="4">Ubiquinone biosynthesis protein</fullName>
    </recommendedName>
</protein>
<dbReference type="PANTHER" id="PTHR12922:SF7">
    <property type="entry name" value="UBIQUINONE BIOSYNTHESIS PROTEIN COQ4 HOMOLOG, MITOCHONDRIAL"/>
    <property type="match status" value="1"/>
</dbReference>
<dbReference type="PANTHER" id="PTHR12922">
    <property type="entry name" value="UBIQUINONE BIOSYNTHESIS PROTEIN"/>
    <property type="match status" value="1"/>
</dbReference>
<keyword evidence="1" id="KW-0472">Membrane</keyword>
<comment type="caution">
    <text evidence="2">The sequence shown here is derived from an EMBL/GenBank/DDBJ whole genome shotgun (WGS) entry which is preliminary data.</text>
</comment>
<name>A0A2M7G518_9BACT</name>
<dbReference type="GO" id="GO:0006744">
    <property type="term" value="P:ubiquinone biosynthetic process"/>
    <property type="evidence" value="ECO:0007669"/>
    <property type="project" value="InterPro"/>
</dbReference>
<feature type="transmembrane region" description="Helical" evidence="1">
    <location>
        <begin position="156"/>
        <end position="177"/>
    </location>
</feature>
<reference evidence="2 3" key="1">
    <citation type="submission" date="2017-09" db="EMBL/GenBank/DDBJ databases">
        <title>Depth-based differentiation of microbial function through sediment-hosted aquifers and enrichment of novel symbionts in the deep terrestrial subsurface.</title>
        <authorList>
            <person name="Probst A.J."/>
            <person name="Ladd B."/>
            <person name="Jarett J.K."/>
            <person name="Geller-Mcgrath D.E."/>
            <person name="Sieber C.M."/>
            <person name="Emerson J.B."/>
            <person name="Anantharaman K."/>
            <person name="Thomas B.C."/>
            <person name="Malmstrom R."/>
            <person name="Stieglmeier M."/>
            <person name="Klingl A."/>
            <person name="Woyke T."/>
            <person name="Ryan C.M."/>
            <person name="Banfield J.F."/>
        </authorList>
    </citation>
    <scope>NUCLEOTIDE SEQUENCE [LARGE SCALE GENOMIC DNA]</scope>
    <source>
        <strain evidence="2">CG17_big_fil_post_rev_8_21_14_2_50_48_46</strain>
    </source>
</reference>
<proteinExistence type="predicted"/>
<dbReference type="Pfam" id="PF05019">
    <property type="entry name" value="Coq4"/>
    <property type="match status" value="1"/>
</dbReference>
<keyword evidence="1" id="KW-1133">Transmembrane helix</keyword>
<accession>A0A2M7G518</accession>
<feature type="transmembrane region" description="Helical" evidence="1">
    <location>
        <begin position="183"/>
        <end position="199"/>
    </location>
</feature>
<dbReference type="EMBL" id="PFFQ01000031">
    <property type="protein sequence ID" value="PIW17049.1"/>
    <property type="molecule type" value="Genomic_DNA"/>
</dbReference>
<organism evidence="2 3">
    <name type="scientific">bacterium (Candidatus Blackallbacteria) CG17_big_fil_post_rev_8_21_14_2_50_48_46</name>
    <dbReference type="NCBI Taxonomy" id="2014261"/>
    <lineage>
        <taxon>Bacteria</taxon>
        <taxon>Candidatus Blackallbacteria</taxon>
    </lineage>
</organism>